<dbReference type="GO" id="GO:0005886">
    <property type="term" value="C:plasma membrane"/>
    <property type="evidence" value="ECO:0007669"/>
    <property type="project" value="InterPro"/>
</dbReference>
<dbReference type="EMBL" id="CP134878">
    <property type="protein sequence ID" value="WNM17824.1"/>
    <property type="molecule type" value="Genomic_DNA"/>
</dbReference>
<evidence type="ECO:0000256" key="4">
    <source>
        <dbReference type="ARBA" id="ARBA00023136"/>
    </source>
</evidence>
<dbReference type="EMBL" id="CP134890">
    <property type="protein sequence ID" value="WNM21877.1"/>
    <property type="molecule type" value="Genomic_DNA"/>
</dbReference>
<evidence type="ECO:0000313" key="8">
    <source>
        <dbReference type="EMBL" id="WNM21877.1"/>
    </source>
</evidence>
<feature type="compositionally biased region" description="Basic and acidic residues" evidence="5">
    <location>
        <begin position="1465"/>
        <end position="1474"/>
    </location>
</feature>
<keyword evidence="3" id="KW-1133">Transmembrane helix</keyword>
<evidence type="ECO:0000256" key="1">
    <source>
        <dbReference type="ARBA" id="ARBA00004167"/>
    </source>
</evidence>
<gene>
    <name evidence="8" type="ORF">RN605_00640</name>
    <name evidence="7" type="ORF">RN608_07340</name>
</gene>
<reference evidence="8 9" key="1">
    <citation type="submission" date="2023-09" db="EMBL/GenBank/DDBJ databases">
        <title>Flavobacterium sp. a novel bacteria isolate from Pepper rhizosphere.</title>
        <authorList>
            <person name="Peng Y."/>
            <person name="Lee J."/>
        </authorList>
    </citation>
    <scope>NUCLEOTIDE SEQUENCE [LARGE SCALE GENOMIC DNA]</scope>
    <source>
        <strain evidence="7">PMR2A8</strain>
        <strain evidence="8 9">PMTSA4</strain>
    </source>
</reference>
<evidence type="ECO:0000313" key="9">
    <source>
        <dbReference type="Proteomes" id="UP001304515"/>
    </source>
</evidence>
<keyword evidence="4" id="KW-0472">Membrane</keyword>
<dbReference type="Pfam" id="PF04357">
    <property type="entry name" value="TamB"/>
    <property type="match status" value="1"/>
</dbReference>
<keyword evidence="2" id="KW-0812">Transmembrane</keyword>
<name>A0AA96F136_9FLAO</name>
<dbReference type="Proteomes" id="UP001304515">
    <property type="component" value="Chromosome"/>
</dbReference>
<proteinExistence type="predicted"/>
<accession>A0AA96F136</accession>
<dbReference type="RefSeq" id="WP_313321474.1">
    <property type="nucleotide sequence ID" value="NZ_CP134878.1"/>
</dbReference>
<feature type="domain" description="Translocation and assembly module TamB C-terminal" evidence="6">
    <location>
        <begin position="1004"/>
        <end position="1424"/>
    </location>
</feature>
<evidence type="ECO:0000256" key="2">
    <source>
        <dbReference type="ARBA" id="ARBA00022692"/>
    </source>
</evidence>
<organism evidence="8 9">
    <name type="scientific">Flavobacterium capsici</name>
    <dbReference type="NCBI Taxonomy" id="3075618"/>
    <lineage>
        <taxon>Bacteria</taxon>
        <taxon>Pseudomonadati</taxon>
        <taxon>Bacteroidota</taxon>
        <taxon>Flavobacteriia</taxon>
        <taxon>Flavobacteriales</taxon>
        <taxon>Flavobacteriaceae</taxon>
        <taxon>Flavobacterium</taxon>
    </lineage>
</organism>
<accession>A0AA96ESH7</accession>
<feature type="region of interest" description="Disordered" evidence="5">
    <location>
        <begin position="1455"/>
        <end position="1486"/>
    </location>
</feature>
<evidence type="ECO:0000313" key="7">
    <source>
        <dbReference type="EMBL" id="WNM17824.1"/>
    </source>
</evidence>
<dbReference type="KEGG" id="fcj:RN605_00640"/>
<evidence type="ECO:0000256" key="3">
    <source>
        <dbReference type="ARBA" id="ARBA00022989"/>
    </source>
</evidence>
<evidence type="ECO:0000256" key="5">
    <source>
        <dbReference type="SAM" id="MobiDB-lite"/>
    </source>
</evidence>
<dbReference type="GO" id="GO:0009306">
    <property type="term" value="P:protein secretion"/>
    <property type="evidence" value="ECO:0007669"/>
    <property type="project" value="InterPro"/>
</dbReference>
<dbReference type="InterPro" id="IPR007452">
    <property type="entry name" value="TamB_C"/>
</dbReference>
<sequence length="1486" mass="168301">MRTIVALILLLLLLAIALSMPFVQTKIAHYITDNLNKEYGVNISVDKVAVTVFGSVKLKTVLIKDHHQDTLIYSERINTSILDFKRLVDGKLEFGDLRFNNFYLNIVNYKNEKDTNLDLFVDAFDDGKPTSGKFLLKSSNVYVTDSRLVIMDYNRENPKDLDLKKLNTHLKDFKIKGPNVSAQIAEMSFLDHRGLFVEDLTSDFVYTKRNIKLETLKVKTKNSFFQGKVILSYVKENKDFSDFNNKVKFDIVTKNSTIATNDIRYFYEEMGKNRVFTLTSNLKGVLNDFYATNLYLRDNSNSVISGDLNFKNLFPRSPGEFYMKGDFKKITSNYDDLTKLLPNILGKKLPTSLQKLGQFNFTGDVEVTQKYIISDFVMNTALGIVESTLTINSLDNIDNANYTGNVILDQFEFGKLIEQNDIGAVSLNIDVDGKGFTQKLLNTTFVGDVYKLKFKGYNYQNIVVDGSFKQPIFKGKFFVNDPNLYMDFDGLIDLSKKEKTINFHSKIDYANLDKLNIIKDSIAVFKGEIVINSKGNDLDNFKGDVFLTNAMYQNKKDIYFIDNLSVNSSFDENNERKILVSSPDAINGTVVGKYKFDQLKSMVENSIGTLYANYKPNKVEKGQYIKFDFDIYSKIIEIFYPEISLSKNTKIKGSISSETADFKLDFKSPKITYLENSFDGLILQIDNKNPLYKSYVQLDTIKTKYYKIRDFSLINNIVKDTLYFRTEFKGGNLGNDFYNLNLYHTINSENKNVVGLQKSEVQFKDYLWYINESDNNKNKIIFDKKLENFTFDDIRLSHENQSIDLNGILNGKDNKNLKLTFQNVNLNKITPDVEKFKFDGNVNGEIDFKQNLEVYQPTSSLEIEDLKVNDILLGKLNLEIKGDESLQKFYVKSNLLNKNVESFEADGNIEIIGGKTSLDVDLRFDKFNLGVLGKIGGDVITNIRGFASGNARVDGPVDELDYNGRLYVNDTGLTIPYLNVDYSFSDKSIVDITENKFIIRQTTITDSKFNTKGELYGYIKHKQFGDWELDLNISSKNLLALNTADHEDAAYFGTAYMNGTASIKGPTEGLAIKVDAESVKGTDIKIPINDSEIAEENGYIQFTKQKNSSEKSKDEKKYYGLELDFNFDILENADIEVILNRDSGHGMKGNGRGTLLFEINTLGKFNMYGDFQVYKGYYNFKYGGLVGKTFEVKKYGSIVWNGDPMAATLNLEAVYRTTANPAVLIENPSFNRKIDVEVIIGIKGNLMNPEPEFSIEFPKVASTLRSELQYKLDDKDVRQTQALSLLSTNSFLSPEGLSQSQSSNLLYEKASSVFSDIFSTDGGKVTLAPEYVGGDTRPGYETDARFGLTLQSKINDRITVNGKVGVPVGGVNESAVVGNVELQYRVNDDGTLNLRVFNRENDVTYIGQGVGYTQGLGISYEVDFDTFRELITKIFNNKKLKEVIPSKTEVDDSILPDSYQFKAPAKPEKKEEKTPVNNQGLPPDDY</sequence>
<keyword evidence="9" id="KW-1185">Reference proteome</keyword>
<protein>
    <submittedName>
        <fullName evidence="8">Translocation/assembly module TamB domain-containing protein</fullName>
    </submittedName>
</protein>
<comment type="subcellular location">
    <subcellularLocation>
        <location evidence="1">Membrane</location>
        <topology evidence="1">Single-pass membrane protein</topology>
    </subcellularLocation>
</comment>
<evidence type="ECO:0000259" key="6">
    <source>
        <dbReference type="Pfam" id="PF04357"/>
    </source>
</evidence>